<sequence length="519" mass="56223">MKPHKTIGLKIVVLSIIIFSSAFTLIKFKQDGLNVVQTTSGLVSGVKNTGGDVLSFKGIPYAAAPIGNLRWKAPQPAKSWQGVRVADKFGASPIQGKPVPFGVYTSEFLIPETPIDEDCLYLNVWTNAKTKQDKRPVLVWIYGGGFSSGGSGVPIYDGEAMAKKDVIFVSINYRVGILGFLAHPDLTKESPNHASGNYGLLDQIAALKWIKQNIQAFGGDPDNVTIAGQSAGSMSVNALVASPLAKGLFAKAISESGSFLLSNSTTLKGAEEQGQKLAEANSLTLKQLREMPAEAVQKLQGRFSVIIDGYVLSQPVSQIFAEGKQNQVPVITGWNADDSFSSAVQKKEDFIKRAQDQYGADAAEFLKHYPANTDAEAGASNVKISRDQTFALSGYKWGAVQSAQAKNPIYLYYFGRKVPATPEFEKYGAFHTAEVPYVLNTLKFLNRPLQPADHELAELMSSYWANFAKTGNPNSEGLPLWPVYKPNDGIVMIFNEHSMAGVLPGKGGLNFLLSRTEKD</sequence>
<dbReference type="PANTHER" id="PTHR11559">
    <property type="entry name" value="CARBOXYLESTERASE"/>
    <property type="match status" value="1"/>
</dbReference>
<dbReference type="AlphaFoldDB" id="A0A4R1M0V4"/>
<keyword evidence="2 3" id="KW-0378">Hydrolase</keyword>
<evidence type="ECO:0000256" key="3">
    <source>
        <dbReference type="RuleBase" id="RU361235"/>
    </source>
</evidence>
<reference evidence="6 7" key="1">
    <citation type="submission" date="2019-03" db="EMBL/GenBank/DDBJ databases">
        <title>Genomic Encyclopedia of Archaeal and Bacterial Type Strains, Phase II (KMG-II): from individual species to whole genera.</title>
        <authorList>
            <person name="Goeker M."/>
        </authorList>
    </citation>
    <scope>NUCLEOTIDE SEQUENCE [LARGE SCALE GENOMIC DNA]</scope>
    <source>
        <strain evidence="6 7">DSM 22554</strain>
    </source>
</reference>
<dbReference type="InterPro" id="IPR002018">
    <property type="entry name" value="CarbesteraseB"/>
</dbReference>
<evidence type="ECO:0000313" key="7">
    <source>
        <dbReference type="Proteomes" id="UP000294616"/>
    </source>
</evidence>
<keyword evidence="4" id="KW-1133">Transmembrane helix</keyword>
<evidence type="ECO:0000313" key="6">
    <source>
        <dbReference type="EMBL" id="TCK83159.1"/>
    </source>
</evidence>
<comment type="similarity">
    <text evidence="1 3">Belongs to the type-B carboxylesterase/lipase family.</text>
</comment>
<dbReference type="InterPro" id="IPR019826">
    <property type="entry name" value="Carboxylesterase_B_AS"/>
</dbReference>
<dbReference type="OrthoDB" id="9775851at2"/>
<keyword evidence="4" id="KW-0812">Transmembrane</keyword>
<dbReference type="Proteomes" id="UP000294616">
    <property type="component" value="Unassembled WGS sequence"/>
</dbReference>
<gene>
    <name evidence="6" type="ORF">C8N28_1749</name>
</gene>
<evidence type="ECO:0000259" key="5">
    <source>
        <dbReference type="Pfam" id="PF00135"/>
    </source>
</evidence>
<dbReference type="InterPro" id="IPR029058">
    <property type="entry name" value="AB_hydrolase_fold"/>
</dbReference>
<evidence type="ECO:0000256" key="4">
    <source>
        <dbReference type="SAM" id="Phobius"/>
    </source>
</evidence>
<feature type="transmembrane region" description="Helical" evidence="4">
    <location>
        <begin position="7"/>
        <end position="26"/>
    </location>
</feature>
<accession>A0A4R1M0V4</accession>
<organism evidence="6 7">
    <name type="scientific">Albibacterium bauzanense</name>
    <dbReference type="NCBI Taxonomy" id="653929"/>
    <lineage>
        <taxon>Bacteria</taxon>
        <taxon>Pseudomonadati</taxon>
        <taxon>Bacteroidota</taxon>
        <taxon>Sphingobacteriia</taxon>
        <taxon>Sphingobacteriales</taxon>
        <taxon>Sphingobacteriaceae</taxon>
        <taxon>Albibacterium</taxon>
    </lineage>
</organism>
<feature type="domain" description="Carboxylesterase type B" evidence="5">
    <location>
        <begin position="34"/>
        <end position="498"/>
    </location>
</feature>
<dbReference type="InterPro" id="IPR050309">
    <property type="entry name" value="Type-B_Carboxylest/Lipase"/>
</dbReference>
<protein>
    <recommendedName>
        <fullName evidence="3">Carboxylic ester hydrolase</fullName>
        <ecNumber evidence="3">3.1.1.-</ecNumber>
    </recommendedName>
</protein>
<keyword evidence="7" id="KW-1185">Reference proteome</keyword>
<evidence type="ECO:0000256" key="2">
    <source>
        <dbReference type="ARBA" id="ARBA00022801"/>
    </source>
</evidence>
<comment type="caution">
    <text evidence="6">The sequence shown here is derived from an EMBL/GenBank/DDBJ whole genome shotgun (WGS) entry which is preliminary data.</text>
</comment>
<keyword evidence="4" id="KW-0472">Membrane</keyword>
<evidence type="ECO:0000256" key="1">
    <source>
        <dbReference type="ARBA" id="ARBA00005964"/>
    </source>
</evidence>
<dbReference type="Gene3D" id="3.40.50.1820">
    <property type="entry name" value="alpha/beta hydrolase"/>
    <property type="match status" value="1"/>
</dbReference>
<proteinExistence type="inferred from homology"/>
<dbReference type="RefSeq" id="WP_132223852.1">
    <property type="nucleotide sequence ID" value="NZ_SMGO01000002.1"/>
</dbReference>
<dbReference type="Pfam" id="PF00135">
    <property type="entry name" value="COesterase"/>
    <property type="match status" value="1"/>
</dbReference>
<dbReference type="EC" id="3.1.1.-" evidence="3"/>
<dbReference type="EMBL" id="SMGO01000002">
    <property type="protein sequence ID" value="TCK83159.1"/>
    <property type="molecule type" value="Genomic_DNA"/>
</dbReference>
<dbReference type="GO" id="GO:0016787">
    <property type="term" value="F:hydrolase activity"/>
    <property type="evidence" value="ECO:0007669"/>
    <property type="project" value="UniProtKB-KW"/>
</dbReference>
<dbReference type="SUPFAM" id="SSF53474">
    <property type="entry name" value="alpha/beta-Hydrolases"/>
    <property type="match status" value="1"/>
</dbReference>
<dbReference type="PROSITE" id="PS00122">
    <property type="entry name" value="CARBOXYLESTERASE_B_1"/>
    <property type="match status" value="1"/>
</dbReference>
<name>A0A4R1M0V4_9SPHI</name>